<dbReference type="Proteomes" id="UP001433508">
    <property type="component" value="Unassembled WGS sequence"/>
</dbReference>
<gene>
    <name evidence="1" type="ORF">V1525DRAFT_408532</name>
</gene>
<proteinExistence type="predicted"/>
<reference evidence="2" key="1">
    <citation type="journal article" date="2024" name="Front. Bioeng. Biotechnol.">
        <title>Genome-scale model development and genomic sequencing of the oleaginous clade Lipomyces.</title>
        <authorList>
            <person name="Czajka J.J."/>
            <person name="Han Y."/>
            <person name="Kim J."/>
            <person name="Mondo S.J."/>
            <person name="Hofstad B.A."/>
            <person name="Robles A."/>
            <person name="Haridas S."/>
            <person name="Riley R."/>
            <person name="LaButti K."/>
            <person name="Pangilinan J."/>
            <person name="Andreopoulos W."/>
            <person name="Lipzen A."/>
            <person name="Yan J."/>
            <person name="Wang M."/>
            <person name="Ng V."/>
            <person name="Grigoriev I.V."/>
            <person name="Spatafora J.W."/>
            <person name="Magnuson J.K."/>
            <person name="Baker S.E."/>
            <person name="Pomraning K.R."/>
        </authorList>
    </citation>
    <scope>NUCLEOTIDE SEQUENCE [LARGE SCALE GENOMIC DNA]</scope>
    <source>
        <strain evidence="2">CBS 7786</strain>
    </source>
</reference>
<evidence type="ECO:0000313" key="1">
    <source>
        <dbReference type="EMBL" id="KAK9235951.1"/>
    </source>
</evidence>
<accession>A0ACC3SWD8</accession>
<comment type="caution">
    <text evidence="1">The sequence shown here is derived from an EMBL/GenBank/DDBJ whole genome shotgun (WGS) entry which is preliminary data.</text>
</comment>
<organism evidence="1 2">
    <name type="scientific">Lipomyces kononenkoae</name>
    <name type="common">Yeast</name>
    <dbReference type="NCBI Taxonomy" id="34357"/>
    <lineage>
        <taxon>Eukaryota</taxon>
        <taxon>Fungi</taxon>
        <taxon>Dikarya</taxon>
        <taxon>Ascomycota</taxon>
        <taxon>Saccharomycotina</taxon>
        <taxon>Lipomycetes</taxon>
        <taxon>Lipomycetales</taxon>
        <taxon>Lipomycetaceae</taxon>
        <taxon>Lipomyces</taxon>
    </lineage>
</organism>
<dbReference type="EMBL" id="MU971400">
    <property type="protein sequence ID" value="KAK9235951.1"/>
    <property type="molecule type" value="Genomic_DNA"/>
</dbReference>
<keyword evidence="2" id="KW-1185">Reference proteome</keyword>
<name>A0ACC3SWD8_LIPKO</name>
<sequence>MYARQTPPASTPGSSRTSIESTSTLRSVSSTAPPNGAQPRSSHRNTPTRSTAAAARRNALREFYAIGQDRYTAGVAPSDIDRPDFRPEVWLDKFVKESKSRDVLNKENTLLHEIRTLDGEGKALVYDNYSKLISATETIQSMRGNIDPLRPTTSALEPAVAHIADVSTTLIATLSERRRKTASDEMASNGTGHTAKEKAEFLRVIVDAPRHIQELLEMGDVEKAQADWDILEPVLNRFNSIKGVDKIMEDCIDALNTKKRT</sequence>
<protein>
    <submittedName>
        <fullName evidence="1">Vps51/Vps67-domain-containing protein</fullName>
    </submittedName>
</protein>
<evidence type="ECO:0000313" key="2">
    <source>
        <dbReference type="Proteomes" id="UP001433508"/>
    </source>
</evidence>